<dbReference type="Pfam" id="PF02597">
    <property type="entry name" value="ThiS"/>
    <property type="match status" value="1"/>
</dbReference>
<evidence type="ECO:0000313" key="1">
    <source>
        <dbReference type="EMBL" id="OYX56761.1"/>
    </source>
</evidence>
<dbReference type="SUPFAM" id="SSF54285">
    <property type="entry name" value="MoaD/ThiS"/>
    <property type="match status" value="1"/>
</dbReference>
<dbReference type="AlphaFoldDB" id="A0A258HIF6"/>
<organism evidence="1 2">
    <name type="scientific">Brevundimonas subvibrioides</name>
    <dbReference type="NCBI Taxonomy" id="74313"/>
    <lineage>
        <taxon>Bacteria</taxon>
        <taxon>Pseudomonadati</taxon>
        <taxon>Pseudomonadota</taxon>
        <taxon>Alphaproteobacteria</taxon>
        <taxon>Caulobacterales</taxon>
        <taxon>Caulobacteraceae</taxon>
        <taxon>Brevundimonas</taxon>
    </lineage>
</organism>
<accession>A0A258HIF6</accession>
<dbReference type="PANTHER" id="PTHR34472">
    <property type="entry name" value="SULFUR CARRIER PROTEIN THIS"/>
    <property type="match status" value="1"/>
</dbReference>
<name>A0A258HIF6_9CAUL</name>
<dbReference type="EMBL" id="NCEQ01000007">
    <property type="protein sequence ID" value="OYX56761.1"/>
    <property type="molecule type" value="Genomic_DNA"/>
</dbReference>
<proteinExistence type="predicted"/>
<evidence type="ECO:0000313" key="2">
    <source>
        <dbReference type="Proteomes" id="UP000216147"/>
    </source>
</evidence>
<dbReference type="InterPro" id="IPR010035">
    <property type="entry name" value="Thi_S"/>
</dbReference>
<protein>
    <submittedName>
        <fullName evidence="1">Thiamine biosynthesis protein ThiS</fullName>
    </submittedName>
</protein>
<dbReference type="Gene3D" id="3.10.20.30">
    <property type="match status" value="1"/>
</dbReference>
<dbReference type="CDD" id="cd00565">
    <property type="entry name" value="Ubl_ThiS"/>
    <property type="match status" value="1"/>
</dbReference>
<dbReference type="InterPro" id="IPR016155">
    <property type="entry name" value="Mopterin_synth/thiamin_S_b"/>
</dbReference>
<sequence>MRIQVNGDTREVAARTVLALVEELGFDVRKVAVERNLAIVPRSLHAGTALEDGDRIELVQFVGGG</sequence>
<gene>
    <name evidence="1" type="ORF">B7Y86_08295</name>
</gene>
<comment type="caution">
    <text evidence="1">The sequence shown here is derived from an EMBL/GenBank/DDBJ whole genome shotgun (WGS) entry which is preliminary data.</text>
</comment>
<dbReference type="InterPro" id="IPR003749">
    <property type="entry name" value="ThiS/MoaD-like"/>
</dbReference>
<dbReference type="InterPro" id="IPR012675">
    <property type="entry name" value="Beta-grasp_dom_sf"/>
</dbReference>
<reference evidence="1 2" key="1">
    <citation type="submission" date="2017-03" db="EMBL/GenBank/DDBJ databases">
        <title>Lifting the veil on microbial sulfur biogeochemistry in mining wastewaters.</title>
        <authorList>
            <person name="Kantor R.S."/>
            <person name="Colenbrander Nelson T."/>
            <person name="Marshall S."/>
            <person name="Bennett D."/>
            <person name="Apte S."/>
            <person name="Camacho D."/>
            <person name="Thomas B.C."/>
            <person name="Warren L.A."/>
            <person name="Banfield J.F."/>
        </authorList>
    </citation>
    <scope>NUCLEOTIDE SEQUENCE [LARGE SCALE GENOMIC DNA]</scope>
    <source>
        <strain evidence="1">32-68-21</strain>
    </source>
</reference>
<dbReference type="PANTHER" id="PTHR34472:SF1">
    <property type="entry name" value="SULFUR CARRIER PROTEIN THIS"/>
    <property type="match status" value="1"/>
</dbReference>
<dbReference type="NCBIfam" id="TIGR01683">
    <property type="entry name" value="thiS"/>
    <property type="match status" value="1"/>
</dbReference>
<dbReference type="Proteomes" id="UP000216147">
    <property type="component" value="Unassembled WGS sequence"/>
</dbReference>